<evidence type="ECO:0000313" key="2">
    <source>
        <dbReference type="Proteomes" id="UP000009168"/>
    </source>
</evidence>
<keyword evidence="2" id="KW-1185">Reference proteome</keyword>
<protein>
    <submittedName>
        <fullName evidence="1">Uncharacterized protein</fullName>
    </submittedName>
</protein>
<dbReference type="AlphaFoldDB" id="W7XFH5"/>
<organism evidence="1 2">
    <name type="scientific">Tetrahymena thermophila (strain SB210)</name>
    <dbReference type="NCBI Taxonomy" id="312017"/>
    <lineage>
        <taxon>Eukaryota</taxon>
        <taxon>Sar</taxon>
        <taxon>Alveolata</taxon>
        <taxon>Ciliophora</taxon>
        <taxon>Intramacronucleata</taxon>
        <taxon>Oligohymenophorea</taxon>
        <taxon>Hymenostomatida</taxon>
        <taxon>Tetrahymenina</taxon>
        <taxon>Tetrahymenidae</taxon>
        <taxon>Tetrahymena</taxon>
    </lineage>
</organism>
<name>W7XFH5_TETTS</name>
<dbReference type="RefSeq" id="XP_012651878.1">
    <property type="nucleotide sequence ID" value="XM_012796424.1"/>
</dbReference>
<dbReference type="EMBL" id="GG662781">
    <property type="protein sequence ID" value="EWS75578.1"/>
    <property type="molecule type" value="Genomic_DNA"/>
</dbReference>
<dbReference type="KEGG" id="tet:TTHERM_000594179"/>
<evidence type="ECO:0000313" key="1">
    <source>
        <dbReference type="EMBL" id="EWS75578.1"/>
    </source>
</evidence>
<dbReference type="Proteomes" id="UP000009168">
    <property type="component" value="Unassembled WGS sequence"/>
</dbReference>
<dbReference type="GeneID" id="24439762"/>
<gene>
    <name evidence="1" type="ORF">TTHERM_000594179</name>
</gene>
<reference evidence="2" key="1">
    <citation type="journal article" date="2006" name="PLoS Biol.">
        <title>Macronuclear genome sequence of the ciliate Tetrahymena thermophila, a model eukaryote.</title>
        <authorList>
            <person name="Eisen J.A."/>
            <person name="Coyne R.S."/>
            <person name="Wu M."/>
            <person name="Wu D."/>
            <person name="Thiagarajan M."/>
            <person name="Wortman J.R."/>
            <person name="Badger J.H."/>
            <person name="Ren Q."/>
            <person name="Amedeo P."/>
            <person name="Jones K.M."/>
            <person name="Tallon L.J."/>
            <person name="Delcher A.L."/>
            <person name="Salzberg S.L."/>
            <person name="Silva J.C."/>
            <person name="Haas B.J."/>
            <person name="Majoros W.H."/>
            <person name="Farzad M."/>
            <person name="Carlton J.M."/>
            <person name="Smith R.K. Jr."/>
            <person name="Garg J."/>
            <person name="Pearlman R.E."/>
            <person name="Karrer K.M."/>
            <person name="Sun L."/>
            <person name="Manning G."/>
            <person name="Elde N.C."/>
            <person name="Turkewitz A.P."/>
            <person name="Asai D.J."/>
            <person name="Wilkes D.E."/>
            <person name="Wang Y."/>
            <person name="Cai H."/>
            <person name="Collins K."/>
            <person name="Stewart B.A."/>
            <person name="Lee S.R."/>
            <person name="Wilamowska K."/>
            <person name="Weinberg Z."/>
            <person name="Ruzzo W.L."/>
            <person name="Wloga D."/>
            <person name="Gaertig J."/>
            <person name="Frankel J."/>
            <person name="Tsao C.-C."/>
            <person name="Gorovsky M.A."/>
            <person name="Keeling P.J."/>
            <person name="Waller R.F."/>
            <person name="Patron N.J."/>
            <person name="Cherry J.M."/>
            <person name="Stover N.A."/>
            <person name="Krieger C.J."/>
            <person name="del Toro C."/>
            <person name="Ryder H.F."/>
            <person name="Williamson S.C."/>
            <person name="Barbeau R.A."/>
            <person name="Hamilton E.P."/>
            <person name="Orias E."/>
        </authorList>
    </citation>
    <scope>NUCLEOTIDE SEQUENCE [LARGE SCALE GENOMIC DNA]</scope>
    <source>
        <strain evidence="2">SB210</strain>
    </source>
</reference>
<proteinExistence type="predicted"/>
<dbReference type="InParanoid" id="W7XFH5"/>
<sequence length="111" mass="12874">MTYLFSNVSLSFIQKRKTTDSQNSKIEIKWLSKGTHKLAKSCIFLRSKSLILEQLSPNKQYDVFSLTVTSLKAYQIAKLLEFQYSGQRSPSFLRILSIWKLQMSPYLSVTK</sequence>
<accession>W7XFH5</accession>